<dbReference type="PROSITE" id="PS50097">
    <property type="entry name" value="BTB"/>
    <property type="match status" value="1"/>
</dbReference>
<dbReference type="Pfam" id="PF22486">
    <property type="entry name" value="MATH_2"/>
    <property type="match status" value="2"/>
</dbReference>
<evidence type="ECO:0000313" key="5">
    <source>
        <dbReference type="EnsemblPlants" id="OBART10G11010.1"/>
    </source>
</evidence>
<dbReference type="InterPro" id="IPR011333">
    <property type="entry name" value="SKP1/BTB/POZ_sf"/>
</dbReference>
<feature type="domain" description="MATH" evidence="4">
    <location>
        <begin position="78"/>
        <end position="203"/>
    </location>
</feature>
<dbReference type="PROSITE" id="PS50144">
    <property type="entry name" value="MATH"/>
    <property type="match status" value="2"/>
</dbReference>
<feature type="domain" description="BTB" evidence="3">
    <location>
        <begin position="558"/>
        <end position="627"/>
    </location>
</feature>
<dbReference type="SMART" id="SM00225">
    <property type="entry name" value="BTB"/>
    <property type="match status" value="2"/>
</dbReference>
<dbReference type="GO" id="GO:0016567">
    <property type="term" value="P:protein ubiquitination"/>
    <property type="evidence" value="ECO:0007669"/>
    <property type="project" value="InterPro"/>
</dbReference>
<organism evidence="5">
    <name type="scientific">Oryza barthii</name>
    <dbReference type="NCBI Taxonomy" id="65489"/>
    <lineage>
        <taxon>Eukaryota</taxon>
        <taxon>Viridiplantae</taxon>
        <taxon>Streptophyta</taxon>
        <taxon>Embryophyta</taxon>
        <taxon>Tracheophyta</taxon>
        <taxon>Spermatophyta</taxon>
        <taxon>Magnoliopsida</taxon>
        <taxon>Liliopsida</taxon>
        <taxon>Poales</taxon>
        <taxon>Poaceae</taxon>
        <taxon>BOP clade</taxon>
        <taxon>Oryzoideae</taxon>
        <taxon>Oryzeae</taxon>
        <taxon>Oryzinae</taxon>
        <taxon>Oryza</taxon>
    </lineage>
</organism>
<reference evidence="5" key="2">
    <citation type="submission" date="2015-03" db="UniProtKB">
        <authorList>
            <consortium name="EnsemblPlants"/>
        </authorList>
    </citation>
    <scope>IDENTIFICATION</scope>
</reference>
<dbReference type="InterPro" id="IPR008974">
    <property type="entry name" value="TRAF-like"/>
</dbReference>
<dbReference type="SUPFAM" id="SSF49599">
    <property type="entry name" value="TRAF domain-like"/>
    <property type="match status" value="2"/>
</dbReference>
<dbReference type="Gene3D" id="3.30.710.10">
    <property type="entry name" value="Potassium Channel Kv1.1, Chain A"/>
    <property type="match status" value="1"/>
</dbReference>
<evidence type="ECO:0000313" key="6">
    <source>
        <dbReference type="Proteomes" id="UP000026960"/>
    </source>
</evidence>
<dbReference type="InterPro" id="IPR000210">
    <property type="entry name" value="BTB/POZ_dom"/>
</dbReference>
<dbReference type="Pfam" id="PF24570">
    <property type="entry name" value="BACK_BPM_SPOP"/>
    <property type="match status" value="2"/>
</dbReference>
<keyword evidence="6" id="KW-1185">Reference proteome</keyword>
<name>A0A0D3HE00_9ORYZ</name>
<dbReference type="PaxDb" id="65489-OBART10G11010.1"/>
<dbReference type="InterPro" id="IPR002083">
    <property type="entry name" value="MATH/TRAF_dom"/>
</dbReference>
<dbReference type="Pfam" id="PF00651">
    <property type="entry name" value="BTB"/>
    <property type="match status" value="1"/>
</dbReference>
<dbReference type="Proteomes" id="UP000026960">
    <property type="component" value="Chromosome 10"/>
</dbReference>
<proteinExistence type="inferred from homology"/>
<reference evidence="5" key="1">
    <citation type="journal article" date="2009" name="Rice">
        <title>De Novo Next Generation Sequencing of Plant Genomes.</title>
        <authorList>
            <person name="Rounsley S."/>
            <person name="Marri P.R."/>
            <person name="Yu Y."/>
            <person name="He R."/>
            <person name="Sisneros N."/>
            <person name="Goicoechea J.L."/>
            <person name="Lee S.J."/>
            <person name="Angelova A."/>
            <person name="Kudrna D."/>
            <person name="Luo M."/>
            <person name="Affourtit J."/>
            <person name="Desany B."/>
            <person name="Knight J."/>
            <person name="Niazi F."/>
            <person name="Egholm M."/>
            <person name="Wing R.A."/>
        </authorList>
    </citation>
    <scope>NUCLEOTIDE SEQUENCE [LARGE SCALE GENOMIC DNA]</scope>
    <source>
        <strain evidence="5">cv. IRGC 105608</strain>
    </source>
</reference>
<evidence type="ECO:0000259" key="3">
    <source>
        <dbReference type="PROSITE" id="PS50097"/>
    </source>
</evidence>
<dbReference type="SMART" id="SM00061">
    <property type="entry name" value="MATH"/>
    <property type="match status" value="2"/>
</dbReference>
<evidence type="ECO:0000256" key="2">
    <source>
        <dbReference type="ARBA" id="ARBA00010846"/>
    </source>
</evidence>
<dbReference type="SUPFAM" id="SSF54695">
    <property type="entry name" value="POZ domain"/>
    <property type="match status" value="2"/>
</dbReference>
<evidence type="ECO:0000259" key="4">
    <source>
        <dbReference type="PROSITE" id="PS50144"/>
    </source>
</evidence>
<dbReference type="PANTHER" id="PTHR26379">
    <property type="entry name" value="BTB/POZ AND MATH DOMAIN-CONTAINING PROTEIN 1"/>
    <property type="match status" value="1"/>
</dbReference>
<dbReference type="InterPro" id="IPR056423">
    <property type="entry name" value="BACK_BPM_SPOP"/>
</dbReference>
<comment type="pathway">
    <text evidence="1">Protein modification; protein ubiquitination.</text>
</comment>
<dbReference type="HOGENOM" id="CLU_004253_5_1_1"/>
<dbReference type="PANTHER" id="PTHR26379:SF382">
    <property type="entry name" value="OS10G0435900 PROTEIN"/>
    <property type="match status" value="1"/>
</dbReference>
<dbReference type="Gramene" id="OBART10G11010.1">
    <property type="protein sequence ID" value="OBART10G11010.1"/>
    <property type="gene ID" value="OBART10G11010"/>
</dbReference>
<dbReference type="Gene3D" id="1.25.40.420">
    <property type="match status" value="2"/>
</dbReference>
<dbReference type="InterPro" id="IPR045005">
    <property type="entry name" value="BPM1-6"/>
</dbReference>
<evidence type="ECO:0000256" key="1">
    <source>
        <dbReference type="ARBA" id="ARBA00004906"/>
    </source>
</evidence>
<evidence type="ECO:0008006" key="7">
    <source>
        <dbReference type="Google" id="ProtNLM"/>
    </source>
</evidence>
<dbReference type="CDD" id="cd18280">
    <property type="entry name" value="BTB_POZ_BPM_plant"/>
    <property type="match status" value="1"/>
</dbReference>
<feature type="domain" description="MATH" evidence="4">
    <location>
        <begin position="394"/>
        <end position="525"/>
    </location>
</feature>
<sequence length="760" mass="83382">MDGQRREEAGSGGAGSAGKRSWMAVAAPVARSLVHSASAAVKGSECGMSTATPVPNVIDGECGVTPPSRSASTIIAARTLHVLTIDGYSDTLKSNDPSQHLFFSSPFSAGGHTWCIHYFPIGCTKESKDFISIYLVLEDTTADIVLAQVTFSLLNQQGNPMPSHTLTTTFTAHQFVLAARSPVFMTELFGLMKEGTTVNKIPIFDMEAQVSGLYLYMLPEMDQEDEAAMAQHLLAVADKYGLHRLKMICLEILSSHIDANSVATILVLAEKHYCYGLKEACFEFLNSAVLSAIVSTSDFQYLIQSCADILEDISFNIVARQLERAIFLSKNQEGQINSVEIGIWQQEARRVWVRRPTPGCGGMQRTCNIASNVAGGGCPTPSRSATASTVVTTQAYHMLKIDGYSRTSQVHRYRSLSSFPFSAGGRTWYICYYPHGKNDISKDFISIYLVLYDAIAEAVMVQATFSLLDQHGKPVPSHTRATRLFSTSNKDDMANNLGFETFIAKGDLEKSGHVQDDCFAIGVHVVITKETPPPIVAVPPSSDMHLHYGDLLSSKRCADVEFLVGGETFAAHRLVLAVRSPVFVAEHFGPMREGVNVNDVVEINDMDAQVFKALLNFIYTDTLLEMDQEEDATMAQHLLVAADKYGLERLKVKCEERLSNHIDADSVATLLVLTDKHNCRGLNKACIEFFSSPTALAKIIETDEFQYLTQSHPNILEDIISNIVASQLEKAIFSPENEGGKINKVDIRIQPWQNSNARCG</sequence>
<dbReference type="eggNOG" id="KOG1987">
    <property type="taxonomic scope" value="Eukaryota"/>
</dbReference>
<comment type="similarity">
    <text evidence="2">Belongs to the Tdpoz family.</text>
</comment>
<dbReference type="STRING" id="65489.A0A0D3HE00"/>
<accession>A0A0D3HE00</accession>
<protein>
    <recommendedName>
        <fullName evidence="7">BTB domain-containing protein</fullName>
    </recommendedName>
</protein>
<dbReference type="CDD" id="cd00121">
    <property type="entry name" value="MATH"/>
    <property type="match status" value="2"/>
</dbReference>
<dbReference type="AlphaFoldDB" id="A0A0D3HE00"/>
<dbReference type="Gene3D" id="2.60.210.10">
    <property type="entry name" value="Apoptosis, Tumor Necrosis Factor Receptor Associated Protein 2, Chain A"/>
    <property type="match status" value="2"/>
</dbReference>
<dbReference type="EnsemblPlants" id="OBART10G11010.1">
    <property type="protein sequence ID" value="OBART10G11010.1"/>
    <property type="gene ID" value="OBART10G11010"/>
</dbReference>